<keyword evidence="4 5" id="KW-0067">ATP-binding</keyword>
<organism evidence="5 6">
    <name type="scientific">Chelatococcus asaccharovorans</name>
    <dbReference type="NCBI Taxonomy" id="28210"/>
    <lineage>
        <taxon>Bacteria</taxon>
        <taxon>Pseudomonadati</taxon>
        <taxon>Pseudomonadota</taxon>
        <taxon>Alphaproteobacteria</taxon>
        <taxon>Hyphomicrobiales</taxon>
        <taxon>Chelatococcaceae</taxon>
        <taxon>Chelatococcus</taxon>
    </lineage>
</organism>
<dbReference type="InterPro" id="IPR003439">
    <property type="entry name" value="ABC_transporter-like_ATP-bd"/>
</dbReference>
<evidence type="ECO:0000256" key="1">
    <source>
        <dbReference type="ARBA" id="ARBA00005417"/>
    </source>
</evidence>
<dbReference type="PROSITE" id="PS00211">
    <property type="entry name" value="ABC_TRANSPORTER_1"/>
    <property type="match status" value="1"/>
</dbReference>
<gene>
    <name evidence="5" type="ORF">C7450_102135</name>
</gene>
<reference evidence="5 6" key="1">
    <citation type="submission" date="2018-05" db="EMBL/GenBank/DDBJ databases">
        <title>Genomic Encyclopedia of Type Strains, Phase IV (KMG-IV): sequencing the most valuable type-strain genomes for metagenomic binning, comparative biology and taxonomic classification.</title>
        <authorList>
            <person name="Goeker M."/>
        </authorList>
    </citation>
    <scope>NUCLEOTIDE SEQUENCE [LARGE SCALE GENOMIC DNA]</scope>
    <source>
        <strain evidence="5 6">DSM 6462</strain>
    </source>
</reference>
<dbReference type="InterPro" id="IPR017871">
    <property type="entry name" value="ABC_transporter-like_CS"/>
</dbReference>
<dbReference type="OrthoDB" id="9802264at2"/>
<keyword evidence="3" id="KW-0547">Nucleotide-binding</keyword>
<dbReference type="InterPro" id="IPR013611">
    <property type="entry name" value="Transp-assoc_OB_typ2"/>
</dbReference>
<dbReference type="InterPro" id="IPR012340">
    <property type="entry name" value="NA-bd_OB-fold"/>
</dbReference>
<dbReference type="InterPro" id="IPR027417">
    <property type="entry name" value="P-loop_NTPase"/>
</dbReference>
<evidence type="ECO:0000256" key="3">
    <source>
        <dbReference type="ARBA" id="ARBA00022741"/>
    </source>
</evidence>
<protein>
    <submittedName>
        <fullName evidence="5">Putative spermidine/putrescine transport system ATP-binding protein</fullName>
    </submittedName>
</protein>
<dbReference type="GO" id="GO:0005524">
    <property type="term" value="F:ATP binding"/>
    <property type="evidence" value="ECO:0007669"/>
    <property type="project" value="UniProtKB-KW"/>
</dbReference>
<comment type="caution">
    <text evidence="5">The sequence shown here is derived from an EMBL/GenBank/DDBJ whole genome shotgun (WGS) entry which is preliminary data.</text>
</comment>
<dbReference type="Gene3D" id="2.40.50.100">
    <property type="match status" value="1"/>
</dbReference>
<dbReference type="SUPFAM" id="SSF52540">
    <property type="entry name" value="P-loop containing nucleoside triphosphate hydrolases"/>
    <property type="match status" value="1"/>
</dbReference>
<dbReference type="PANTHER" id="PTHR42781:SF4">
    <property type="entry name" value="SPERMIDINE_PUTRESCINE IMPORT ATP-BINDING PROTEIN POTA"/>
    <property type="match status" value="1"/>
</dbReference>
<dbReference type="GO" id="GO:0043190">
    <property type="term" value="C:ATP-binding cassette (ABC) transporter complex"/>
    <property type="evidence" value="ECO:0007669"/>
    <property type="project" value="InterPro"/>
</dbReference>
<dbReference type="InterPro" id="IPR050093">
    <property type="entry name" value="ABC_SmlMolc_Importer"/>
</dbReference>
<evidence type="ECO:0000313" key="5">
    <source>
        <dbReference type="EMBL" id="PXW63220.1"/>
    </source>
</evidence>
<dbReference type="Pfam" id="PF00005">
    <property type="entry name" value="ABC_tran"/>
    <property type="match status" value="1"/>
</dbReference>
<dbReference type="Proteomes" id="UP000248021">
    <property type="component" value="Unassembled WGS sequence"/>
</dbReference>
<evidence type="ECO:0000256" key="2">
    <source>
        <dbReference type="ARBA" id="ARBA00022448"/>
    </source>
</evidence>
<name>A0A2V3UDX0_9HYPH</name>
<dbReference type="SUPFAM" id="SSF50331">
    <property type="entry name" value="MOP-like"/>
    <property type="match status" value="1"/>
</dbReference>
<dbReference type="FunFam" id="3.40.50.300:FF:000425">
    <property type="entry name" value="Probable ABC transporter, ATP-binding subunit"/>
    <property type="match status" value="1"/>
</dbReference>
<accession>A0A2V3UDX0</accession>
<dbReference type="Gene3D" id="2.40.50.140">
    <property type="entry name" value="Nucleic acid-binding proteins"/>
    <property type="match status" value="1"/>
</dbReference>
<dbReference type="InterPro" id="IPR003593">
    <property type="entry name" value="AAA+_ATPase"/>
</dbReference>
<evidence type="ECO:0000313" key="6">
    <source>
        <dbReference type="Proteomes" id="UP000248021"/>
    </source>
</evidence>
<dbReference type="PROSITE" id="PS50893">
    <property type="entry name" value="ABC_TRANSPORTER_2"/>
    <property type="match status" value="1"/>
</dbReference>
<comment type="similarity">
    <text evidence="1">Belongs to the ABC transporter superfamily.</text>
</comment>
<dbReference type="GO" id="GO:0015697">
    <property type="term" value="P:quaternary ammonium group transport"/>
    <property type="evidence" value="ECO:0007669"/>
    <property type="project" value="UniProtKB-ARBA"/>
</dbReference>
<dbReference type="Pfam" id="PF08402">
    <property type="entry name" value="TOBE_2"/>
    <property type="match status" value="1"/>
</dbReference>
<dbReference type="AlphaFoldDB" id="A0A2V3UDX0"/>
<proteinExistence type="inferred from homology"/>
<dbReference type="InterPro" id="IPR008995">
    <property type="entry name" value="Mo/tungstate-bd_C_term_dom"/>
</dbReference>
<keyword evidence="6" id="KW-1185">Reference proteome</keyword>
<dbReference type="GO" id="GO:0022857">
    <property type="term" value="F:transmembrane transporter activity"/>
    <property type="evidence" value="ECO:0007669"/>
    <property type="project" value="InterPro"/>
</dbReference>
<dbReference type="RefSeq" id="WP_110373380.1">
    <property type="nucleotide sequence ID" value="NZ_CAKNFM010000002.1"/>
</dbReference>
<dbReference type="GO" id="GO:0016887">
    <property type="term" value="F:ATP hydrolysis activity"/>
    <property type="evidence" value="ECO:0007669"/>
    <property type="project" value="InterPro"/>
</dbReference>
<evidence type="ECO:0000256" key="4">
    <source>
        <dbReference type="ARBA" id="ARBA00022840"/>
    </source>
</evidence>
<dbReference type="Gene3D" id="3.40.50.300">
    <property type="entry name" value="P-loop containing nucleotide triphosphate hydrolases"/>
    <property type="match status" value="1"/>
</dbReference>
<sequence>MKTVADKAIQVEGVCKRYGQVAAVNNVSFDVHHGEFVSLLGPSGCGKTTTLRMIAGFIMASDGAIRVNGRDVTHLPPEKREVGFVFQNYALWPHMTVAENVAFGLKLRKRDKAFIKRKIEESLAVTGLSGYEARLPRELSGGQQQRVALARALALEPQLLLMDEPLSNLDRALRVAMRRELKQLQKRLNMTTLYVTHDQEEALSMSDRVVIMSGGEIARIARPFEVYEDPQSEFVADFVGTTNFFDGTVAGVADGITTVRVGPSLVLHVGSHIQVPTGADVRVLLRPERVRILAAQQEGANVFKARIDFVEYFGPTIRYTAQIATGESLYIETHNNSRAADIGDHVWVNIEPDHFRLIEGRRRRAS</sequence>
<dbReference type="PANTHER" id="PTHR42781">
    <property type="entry name" value="SPERMIDINE/PUTRESCINE IMPORT ATP-BINDING PROTEIN POTA"/>
    <property type="match status" value="1"/>
</dbReference>
<dbReference type="SMART" id="SM00382">
    <property type="entry name" value="AAA"/>
    <property type="match status" value="1"/>
</dbReference>
<dbReference type="EMBL" id="QJJK01000002">
    <property type="protein sequence ID" value="PXW63220.1"/>
    <property type="molecule type" value="Genomic_DNA"/>
</dbReference>
<keyword evidence="2" id="KW-0813">Transport</keyword>